<evidence type="ECO:0000313" key="4">
    <source>
        <dbReference type="Proteomes" id="UP000589716"/>
    </source>
</evidence>
<evidence type="ECO:0000313" key="3">
    <source>
        <dbReference type="EMBL" id="NZA01272.1"/>
    </source>
</evidence>
<feature type="transmembrane region" description="Helical" evidence="1">
    <location>
        <begin position="86"/>
        <end position="106"/>
    </location>
</feature>
<feature type="domain" description="GGDEF" evidence="2">
    <location>
        <begin position="238"/>
        <end position="371"/>
    </location>
</feature>
<dbReference type="InterPro" id="IPR050706">
    <property type="entry name" value="Cyclic-di-GMP_PDE-like"/>
</dbReference>
<dbReference type="EMBL" id="JACCKX010000001">
    <property type="protein sequence ID" value="NZA01272.1"/>
    <property type="molecule type" value="Genomic_DNA"/>
</dbReference>
<dbReference type="NCBIfam" id="TIGR00254">
    <property type="entry name" value="GGDEF"/>
    <property type="match status" value="1"/>
</dbReference>
<accession>A0A853ILW6</accession>
<sequence length="371" mass="39688">MVLMMALALSIAWRDRLMIGYAAYVASVGITQLAQLGTGAQYVWPYWDWWNRLSTFVAPSLSAVVGLLFIRMLTEPARSSVWLDRAVLAVAALTTTLVLVDIAVPLGATYRLIGDVLLLLLALVAVCMALAWRRSPDRHLRLAILGFMPMLLLALFPLARTLGLIATSGLTRYGLAIGAALEMPILLYAIATGVASRREARVRAAASATTDALTGLANLRVLTPRLDGALARADKQGSSFAVLVVHVANWKDIAAAHGLQAAERALVLTASRLRRIAGEVDLAARVSEADFAVLLEAPTTRHDAIARALRIVDEGARDSALLAKGDALDLRVSVAMLPRKPLNGAAVLRWMLGAARAGRMGPAEDRVRVLG</sequence>
<proteinExistence type="predicted"/>
<feature type="transmembrane region" description="Helical" evidence="1">
    <location>
        <begin position="112"/>
        <end position="132"/>
    </location>
</feature>
<dbReference type="PANTHER" id="PTHR33121">
    <property type="entry name" value="CYCLIC DI-GMP PHOSPHODIESTERASE PDEF"/>
    <property type="match status" value="1"/>
</dbReference>
<name>A0A853ILW6_9BURK</name>
<gene>
    <name evidence="3" type="ORF">H0I39_04930</name>
</gene>
<keyword evidence="4" id="KW-1185">Reference proteome</keyword>
<evidence type="ECO:0000259" key="2">
    <source>
        <dbReference type="PROSITE" id="PS50887"/>
    </source>
</evidence>
<comment type="caution">
    <text evidence="3">The sequence shown here is derived from an EMBL/GenBank/DDBJ whole genome shotgun (WGS) entry which is preliminary data.</text>
</comment>
<feature type="transmembrane region" description="Helical" evidence="1">
    <location>
        <begin position="56"/>
        <end position="74"/>
    </location>
</feature>
<dbReference type="SMART" id="SM00267">
    <property type="entry name" value="GGDEF"/>
    <property type="match status" value="1"/>
</dbReference>
<keyword evidence="1" id="KW-0812">Transmembrane</keyword>
<feature type="transmembrane region" description="Helical" evidence="1">
    <location>
        <begin position="173"/>
        <end position="195"/>
    </location>
</feature>
<dbReference type="AlphaFoldDB" id="A0A853ILW6"/>
<keyword evidence="1" id="KW-0472">Membrane</keyword>
<dbReference type="InterPro" id="IPR043128">
    <property type="entry name" value="Rev_trsase/Diguanyl_cyclase"/>
</dbReference>
<dbReference type="InterPro" id="IPR029787">
    <property type="entry name" value="Nucleotide_cyclase"/>
</dbReference>
<evidence type="ECO:0000256" key="1">
    <source>
        <dbReference type="SAM" id="Phobius"/>
    </source>
</evidence>
<dbReference type="RefSeq" id="WP_180549766.1">
    <property type="nucleotide sequence ID" value="NZ_JACCKX010000001.1"/>
</dbReference>
<reference evidence="3 4" key="1">
    <citation type="submission" date="2020-07" db="EMBL/GenBank/DDBJ databases">
        <authorList>
            <person name="Maaloum M."/>
        </authorList>
    </citation>
    <scope>NUCLEOTIDE SEQUENCE [LARGE SCALE GENOMIC DNA]</scope>
    <source>
        <strain evidence="3 4">GCS-AN-3</strain>
    </source>
</reference>
<dbReference type="Gene3D" id="3.30.70.270">
    <property type="match status" value="1"/>
</dbReference>
<dbReference type="PANTHER" id="PTHR33121:SF70">
    <property type="entry name" value="SIGNALING PROTEIN YKOW"/>
    <property type="match status" value="1"/>
</dbReference>
<organism evidence="3 4">
    <name type="scientific">Ottowia beijingensis</name>
    <dbReference type="NCBI Taxonomy" id="1207057"/>
    <lineage>
        <taxon>Bacteria</taxon>
        <taxon>Pseudomonadati</taxon>
        <taxon>Pseudomonadota</taxon>
        <taxon>Betaproteobacteria</taxon>
        <taxon>Burkholderiales</taxon>
        <taxon>Comamonadaceae</taxon>
        <taxon>Ottowia</taxon>
    </lineage>
</organism>
<feature type="transmembrane region" description="Helical" evidence="1">
    <location>
        <begin position="21"/>
        <end position="44"/>
    </location>
</feature>
<protein>
    <submittedName>
        <fullName evidence="3">Diguanylate cyclase</fullName>
    </submittedName>
</protein>
<dbReference type="InterPro" id="IPR011623">
    <property type="entry name" value="7TMR_DISM_rcpt_extracell_dom1"/>
</dbReference>
<dbReference type="PROSITE" id="PS50887">
    <property type="entry name" value="GGDEF"/>
    <property type="match status" value="1"/>
</dbReference>
<dbReference type="Proteomes" id="UP000589716">
    <property type="component" value="Unassembled WGS sequence"/>
</dbReference>
<dbReference type="InterPro" id="IPR000160">
    <property type="entry name" value="GGDEF_dom"/>
</dbReference>
<keyword evidence="1" id="KW-1133">Transmembrane helix</keyword>
<feature type="transmembrane region" description="Helical" evidence="1">
    <location>
        <begin position="144"/>
        <end position="167"/>
    </location>
</feature>
<dbReference type="GO" id="GO:0071111">
    <property type="term" value="F:cyclic-guanylate-specific phosphodiesterase activity"/>
    <property type="evidence" value="ECO:0007669"/>
    <property type="project" value="InterPro"/>
</dbReference>
<dbReference type="Pfam" id="PF07695">
    <property type="entry name" value="7TMR-DISM_7TM"/>
    <property type="match status" value="1"/>
</dbReference>
<dbReference type="Pfam" id="PF00990">
    <property type="entry name" value="GGDEF"/>
    <property type="match status" value="1"/>
</dbReference>
<dbReference type="SUPFAM" id="SSF55073">
    <property type="entry name" value="Nucleotide cyclase"/>
    <property type="match status" value="1"/>
</dbReference>